<dbReference type="SUPFAM" id="SSF48452">
    <property type="entry name" value="TPR-like"/>
    <property type="match status" value="1"/>
</dbReference>
<dbReference type="eggNOG" id="KOG3060">
    <property type="taxonomic scope" value="Eukaryota"/>
</dbReference>
<evidence type="ECO:0000313" key="6">
    <source>
        <dbReference type="Proteomes" id="UP000005222"/>
    </source>
</evidence>
<gene>
    <name evidence="5" type="primary">Piso0_003070</name>
    <name evidence="4" type="ORF">GNLVRS01_PISO0G04230g</name>
    <name evidence="5" type="ORF">GNLVRS01_PISO0H04231g</name>
</gene>
<dbReference type="GO" id="GO:0072546">
    <property type="term" value="C:EMC complex"/>
    <property type="evidence" value="ECO:0007669"/>
    <property type="project" value="UniProtKB-UniRule"/>
</dbReference>
<dbReference type="Proteomes" id="UP000005222">
    <property type="component" value="Chromosome G"/>
</dbReference>
<reference evidence="6" key="2">
    <citation type="journal article" date="2012" name="G3 (Bethesda)">
        <title>Pichia sorbitophila, an interspecies yeast hybrid reveals early steps of genome resolution following polyploidization.</title>
        <authorList>
            <person name="Leh Louis V."/>
            <person name="Despons L."/>
            <person name="Friedrich A."/>
            <person name="Martin T."/>
            <person name="Durrens P."/>
            <person name="Casaregola S."/>
            <person name="Neuveglise C."/>
            <person name="Fairhead C."/>
            <person name="Marck C."/>
            <person name="Cruz J.A."/>
            <person name="Straub M.L."/>
            <person name="Kugler V."/>
            <person name="Sacerdot C."/>
            <person name="Uzunov Z."/>
            <person name="Thierry A."/>
            <person name="Weiss S."/>
            <person name="Bleykasten C."/>
            <person name="De Montigny J."/>
            <person name="Jacques N."/>
            <person name="Jung P."/>
            <person name="Lemaire M."/>
            <person name="Mallet S."/>
            <person name="Morel G."/>
            <person name="Richard G.F."/>
            <person name="Sarkar A."/>
            <person name="Savel G."/>
            <person name="Schacherer J."/>
            <person name="Seret M.L."/>
            <person name="Talla E."/>
            <person name="Samson G."/>
            <person name="Jubin C."/>
            <person name="Poulain J."/>
            <person name="Vacherie B."/>
            <person name="Barbe V."/>
            <person name="Pelletier E."/>
            <person name="Sherman D.J."/>
            <person name="Westhof E."/>
            <person name="Weissenbach J."/>
            <person name="Baret P.V."/>
            <person name="Wincker P."/>
            <person name="Gaillardin C."/>
            <person name="Dujon B."/>
            <person name="Souciet J.L."/>
        </authorList>
    </citation>
    <scope>NUCLEOTIDE SEQUENCE [LARGE SCALE GENOMIC DNA]</scope>
    <source>
        <strain evidence="6">ATCC MYA-4447 / BCRC 22081 / CBS 7064 / NBRC 10061 / NRRL Y-12695</strain>
    </source>
</reference>
<dbReference type="HOGENOM" id="CLU_065213_0_0_1"/>
<reference evidence="5" key="1">
    <citation type="submission" date="2011-10" db="EMBL/GenBank/DDBJ databases">
        <authorList>
            <person name="Genoscope - CEA"/>
        </authorList>
    </citation>
    <scope>NUCLEOTIDE SEQUENCE</scope>
</reference>
<dbReference type="EMBL" id="FO082052">
    <property type="protein sequence ID" value="CCE80742.1"/>
    <property type="molecule type" value="Genomic_DNA"/>
</dbReference>
<dbReference type="InterPro" id="IPR039856">
    <property type="entry name" value="EMC2-like"/>
</dbReference>
<comment type="function">
    <text evidence="3">Part of the endoplasmic reticulum membrane protein complex (EMC) that enables the energy-independent insertion into endoplasmic reticulum membranes of newly synthesized membrane proteins.</text>
</comment>
<evidence type="ECO:0000256" key="2">
    <source>
        <dbReference type="PROSITE-ProRule" id="PRU00339"/>
    </source>
</evidence>
<dbReference type="InterPro" id="IPR019734">
    <property type="entry name" value="TPR_rpt"/>
</dbReference>
<keyword evidence="3" id="KW-0472">Membrane</keyword>
<evidence type="ECO:0000313" key="4">
    <source>
        <dbReference type="EMBL" id="CCE79977.1"/>
    </source>
</evidence>
<dbReference type="EMBL" id="FO082053">
    <property type="protein sequence ID" value="CCE79977.1"/>
    <property type="molecule type" value="Genomic_DNA"/>
</dbReference>
<accession>G8YH40</accession>
<comment type="subcellular location">
    <subcellularLocation>
        <location evidence="3">Endoplasmic reticulum membrane</location>
        <topology evidence="3">Peripheral membrane protein</topology>
        <orientation evidence="3">Cytoplasmic side</orientation>
    </subcellularLocation>
</comment>
<evidence type="ECO:0000256" key="3">
    <source>
        <dbReference type="RuleBase" id="RU367091"/>
    </source>
</evidence>
<keyword evidence="6" id="KW-1185">Reference proteome</keyword>
<dbReference type="InterPro" id="IPR011990">
    <property type="entry name" value="TPR-like_helical_dom_sf"/>
</dbReference>
<dbReference type="OrthoDB" id="124397at2759"/>
<keyword evidence="1 2" id="KW-0802">TPR repeat</keyword>
<dbReference type="PROSITE" id="PS50005">
    <property type="entry name" value="TPR"/>
    <property type="match status" value="1"/>
</dbReference>
<name>G8YH40_PICSO</name>
<feature type="repeat" description="TPR" evidence="2">
    <location>
        <begin position="155"/>
        <end position="188"/>
    </location>
</feature>
<proteinExistence type="inferred from homology"/>
<evidence type="ECO:0000256" key="1">
    <source>
        <dbReference type="ARBA" id="ARBA00022803"/>
    </source>
</evidence>
<dbReference type="InParanoid" id="G8YH40"/>
<dbReference type="Proteomes" id="UP000005222">
    <property type="component" value="Chromosome H"/>
</dbReference>
<dbReference type="Gene3D" id="1.25.40.10">
    <property type="entry name" value="Tetratricopeptide repeat domain"/>
    <property type="match status" value="1"/>
</dbReference>
<organism evidence="5 6">
    <name type="scientific">Pichia sorbitophila (strain ATCC MYA-4447 / BCRC 22081 / CBS 7064 / NBRC 10061 / NRRL Y-12695)</name>
    <name type="common">Hybrid yeast</name>
    <dbReference type="NCBI Taxonomy" id="559304"/>
    <lineage>
        <taxon>Eukaryota</taxon>
        <taxon>Fungi</taxon>
        <taxon>Dikarya</taxon>
        <taxon>Ascomycota</taxon>
        <taxon>Saccharomycotina</taxon>
        <taxon>Pichiomycetes</taxon>
        <taxon>Debaryomycetaceae</taxon>
        <taxon>Millerozyma</taxon>
    </lineage>
</organism>
<comment type="similarity">
    <text evidence="3">Belongs to the EMC2 family.</text>
</comment>
<dbReference type="FunCoup" id="G8YH40">
    <property type="interactions" value="291"/>
</dbReference>
<dbReference type="PANTHER" id="PTHR12760">
    <property type="entry name" value="TETRATRICOPEPTIDE REPEAT PROTEIN"/>
    <property type="match status" value="1"/>
</dbReference>
<evidence type="ECO:0000313" key="5">
    <source>
        <dbReference type="EMBL" id="CCE80742.1"/>
    </source>
</evidence>
<sequence>MAHEISTEALKDKLLNISYSGVYAQFHPEQLLDLYNEVSNFLSINSDSIDVTELFNLTELRFYLAILTHHDVDSKACLDRLTDQFGRDRSQRIKILQSIYLEAMGDNEGAKLLLNGDPDELDLSRRLVTFSRNSSDPEEYIACLKFYLDVQPSDLITWAELADQYQQLGHYERAIFCLQEIIQQEPFAYNIFYKIGLNYYYLYCREFSPKLEKKDKVLESANILRKARDHFLRTIEICETYSKAWLGIYLVTKAPINDVLRAKYKDNSAMGQLLSENDKLREVSAKKFTDLSGIDEATLKSDLSVSATPSA</sequence>
<dbReference type="AlphaFoldDB" id="G8YH40"/>
<dbReference type="STRING" id="559304.G8YH40"/>
<comment type="subunit">
    <text evidence="3">Component of the ER membrane protein complex (EMC).</text>
</comment>
<keyword evidence="3" id="KW-0256">Endoplasmic reticulum</keyword>
<protein>
    <recommendedName>
        <fullName evidence="3">ER membrane protein complex subunit 2</fullName>
    </recommendedName>
</protein>